<proteinExistence type="predicted"/>
<dbReference type="CTD" id="9943374"/>
<dbReference type="EMBL" id="JH712253">
    <property type="protein sequence ID" value="EFO22523.1"/>
    <property type="molecule type" value="Genomic_DNA"/>
</dbReference>
<dbReference type="KEGG" id="loa:LOAG_05960"/>
<evidence type="ECO:0000313" key="2">
    <source>
        <dbReference type="EMBL" id="EFO22523.1"/>
    </source>
</evidence>
<keyword evidence="1" id="KW-1133">Transmembrane helix</keyword>
<dbReference type="AlphaFoldDB" id="A0A1S0TZN1"/>
<keyword evidence="1" id="KW-0812">Transmembrane</keyword>
<organism evidence="2">
    <name type="scientific">Loa loa</name>
    <name type="common">Eye worm</name>
    <name type="synonym">Filaria loa</name>
    <dbReference type="NCBI Taxonomy" id="7209"/>
    <lineage>
        <taxon>Eukaryota</taxon>
        <taxon>Metazoa</taxon>
        <taxon>Ecdysozoa</taxon>
        <taxon>Nematoda</taxon>
        <taxon>Chromadorea</taxon>
        <taxon>Rhabditida</taxon>
        <taxon>Spirurina</taxon>
        <taxon>Spiruromorpha</taxon>
        <taxon>Filarioidea</taxon>
        <taxon>Onchocercidae</taxon>
        <taxon>Loa</taxon>
    </lineage>
</organism>
<feature type="transmembrane region" description="Helical" evidence="1">
    <location>
        <begin position="15"/>
        <end position="37"/>
    </location>
</feature>
<reference evidence="2" key="1">
    <citation type="submission" date="2012-04" db="EMBL/GenBank/DDBJ databases">
        <title>The Genome Sequence of Loa loa.</title>
        <authorList>
            <consortium name="The Broad Institute Genome Sequencing Platform"/>
            <consortium name="Broad Institute Genome Sequencing Center for Infectious Disease"/>
            <person name="Nutman T.B."/>
            <person name="Fink D.L."/>
            <person name="Russ C."/>
            <person name="Young S."/>
            <person name="Zeng Q."/>
            <person name="Gargeya S."/>
            <person name="Alvarado L."/>
            <person name="Berlin A."/>
            <person name="Chapman S.B."/>
            <person name="Chen Z."/>
            <person name="Freedman E."/>
            <person name="Gellesch M."/>
            <person name="Goldberg J."/>
            <person name="Griggs A."/>
            <person name="Gujja S."/>
            <person name="Heilman E.R."/>
            <person name="Heiman D."/>
            <person name="Howarth C."/>
            <person name="Mehta T."/>
            <person name="Neiman D."/>
            <person name="Pearson M."/>
            <person name="Roberts A."/>
            <person name="Saif S."/>
            <person name="Shea T."/>
            <person name="Shenoy N."/>
            <person name="Sisk P."/>
            <person name="Stolte C."/>
            <person name="Sykes S."/>
            <person name="White J."/>
            <person name="Yandava C."/>
            <person name="Haas B."/>
            <person name="Henn M.R."/>
            <person name="Nusbaum C."/>
            <person name="Birren B."/>
        </authorList>
    </citation>
    <scope>NUCLEOTIDE SEQUENCE [LARGE SCALE GENOMIC DNA]</scope>
</reference>
<evidence type="ECO:0000256" key="1">
    <source>
        <dbReference type="SAM" id="Phobius"/>
    </source>
</evidence>
<keyword evidence="1" id="KW-0472">Membrane</keyword>
<sequence length="130" mass="14566">MPCPLRVPGAYFETFQLLIGSYSLCIVITPMLDFGAAHALKESLKAAQIFFALMRVSSLNSFIFLSTNMLKIVDILSTPFKSHPKTQEPRTEKACSLCLLVFRGQVFDSEEGKEPRYVNGCINVNDSVRR</sequence>
<name>A0A1S0TZN1_LOALO</name>
<gene>
    <name evidence="2" type="ORF">LOAG_05960</name>
</gene>
<dbReference type="InParanoid" id="A0A1S0TZN1"/>
<dbReference type="GeneID" id="9943374"/>
<protein>
    <submittedName>
        <fullName evidence="2">Uncharacterized protein</fullName>
    </submittedName>
</protein>
<dbReference type="RefSeq" id="XP_003141544.1">
    <property type="nucleotide sequence ID" value="XM_003141496.1"/>
</dbReference>
<accession>A0A1S0TZN1</accession>